<dbReference type="Pfam" id="PF17919">
    <property type="entry name" value="RT_RNaseH_2"/>
    <property type="match status" value="1"/>
</dbReference>
<name>A0A151SQR2_CAJCA</name>
<keyword evidence="1" id="KW-0511">Multifunctional enzyme</keyword>
<organism evidence="3 4">
    <name type="scientific">Cajanus cajan</name>
    <name type="common">Pigeon pea</name>
    <name type="synonym">Cajanus indicus</name>
    <dbReference type="NCBI Taxonomy" id="3821"/>
    <lineage>
        <taxon>Eukaryota</taxon>
        <taxon>Viridiplantae</taxon>
        <taxon>Streptophyta</taxon>
        <taxon>Embryophyta</taxon>
        <taxon>Tracheophyta</taxon>
        <taxon>Spermatophyta</taxon>
        <taxon>Magnoliopsida</taxon>
        <taxon>eudicotyledons</taxon>
        <taxon>Gunneridae</taxon>
        <taxon>Pentapetalae</taxon>
        <taxon>rosids</taxon>
        <taxon>fabids</taxon>
        <taxon>Fabales</taxon>
        <taxon>Fabaceae</taxon>
        <taxon>Papilionoideae</taxon>
        <taxon>50 kb inversion clade</taxon>
        <taxon>NPAAA clade</taxon>
        <taxon>indigoferoid/millettioid clade</taxon>
        <taxon>Phaseoleae</taxon>
        <taxon>Cajanus</taxon>
    </lineage>
</organism>
<protein>
    <submittedName>
        <fullName evidence="3">Retrovirus-related Pol polyprotein from transposon 297 family</fullName>
    </submittedName>
</protein>
<dbReference type="EMBL" id="CM003613">
    <property type="protein sequence ID" value="KYP57125.1"/>
    <property type="molecule type" value="Genomic_DNA"/>
</dbReference>
<evidence type="ECO:0000259" key="2">
    <source>
        <dbReference type="Pfam" id="PF17919"/>
    </source>
</evidence>
<gene>
    <name evidence="3" type="ORF">KK1_003382</name>
</gene>
<feature type="non-terminal residue" evidence="3">
    <location>
        <position position="1"/>
    </location>
</feature>
<dbReference type="Proteomes" id="UP000075243">
    <property type="component" value="Chromosome 11"/>
</dbReference>
<dbReference type="InterPro" id="IPR041577">
    <property type="entry name" value="RT_RNaseH_2"/>
</dbReference>
<dbReference type="InterPro" id="IPR043128">
    <property type="entry name" value="Rev_trsase/Diguanyl_cyclase"/>
</dbReference>
<evidence type="ECO:0000256" key="1">
    <source>
        <dbReference type="ARBA" id="ARBA00023268"/>
    </source>
</evidence>
<sequence>LEHLEAVLHTLQQQVLFVKLSKCYFGMLGRHIWVTFSGQGVAMDKAKIQAILDWPRPINQSNAITWSLGLDGYYERFIKSYATLALPLTNLLTKDGFGWTAQVEEAFIHLKQAITSAPVLALPDFQQTFTLDDSSTGIGAVVSQLGHPIAYVLKKLAPRAQKQSTYVRELMAITEALAKLGHYLLGHHFIIKTDQKS</sequence>
<evidence type="ECO:0000313" key="3">
    <source>
        <dbReference type="EMBL" id="KYP57125.1"/>
    </source>
</evidence>
<dbReference type="PANTHER" id="PTHR37984">
    <property type="entry name" value="PROTEIN CBG26694"/>
    <property type="match status" value="1"/>
</dbReference>
<dbReference type="PANTHER" id="PTHR37984:SF5">
    <property type="entry name" value="PROTEIN NYNRIN-LIKE"/>
    <property type="match status" value="1"/>
</dbReference>
<evidence type="ECO:0000313" key="4">
    <source>
        <dbReference type="Proteomes" id="UP000075243"/>
    </source>
</evidence>
<dbReference type="Gene3D" id="3.10.20.370">
    <property type="match status" value="1"/>
</dbReference>
<feature type="domain" description="Reverse transcriptase/retrotransposon-derived protein RNase H-like" evidence="2">
    <location>
        <begin position="99"/>
        <end position="191"/>
    </location>
</feature>
<dbReference type="GO" id="GO:0003824">
    <property type="term" value="F:catalytic activity"/>
    <property type="evidence" value="ECO:0007669"/>
    <property type="project" value="UniProtKB-KW"/>
</dbReference>
<proteinExistence type="predicted"/>
<dbReference type="AlphaFoldDB" id="A0A151SQR2"/>
<dbReference type="InterPro" id="IPR050951">
    <property type="entry name" value="Retrovirus_Pol_polyprotein"/>
</dbReference>
<keyword evidence="4" id="KW-1185">Reference proteome</keyword>
<dbReference type="Gene3D" id="3.30.70.270">
    <property type="match status" value="1"/>
</dbReference>
<dbReference type="FunFam" id="3.30.70.270:FF:000020">
    <property type="entry name" value="Transposon Tf2-6 polyprotein-like Protein"/>
    <property type="match status" value="1"/>
</dbReference>
<reference evidence="3 4" key="1">
    <citation type="journal article" date="2012" name="Nat. Biotechnol.">
        <title>Draft genome sequence of pigeonpea (Cajanus cajan), an orphan legume crop of resource-poor farmers.</title>
        <authorList>
            <person name="Varshney R.K."/>
            <person name="Chen W."/>
            <person name="Li Y."/>
            <person name="Bharti A.K."/>
            <person name="Saxena R.K."/>
            <person name="Schlueter J.A."/>
            <person name="Donoghue M.T."/>
            <person name="Azam S."/>
            <person name="Fan G."/>
            <person name="Whaley A.M."/>
            <person name="Farmer A.D."/>
            <person name="Sheridan J."/>
            <person name="Iwata A."/>
            <person name="Tuteja R."/>
            <person name="Penmetsa R.V."/>
            <person name="Wu W."/>
            <person name="Upadhyaya H.D."/>
            <person name="Yang S.P."/>
            <person name="Shah T."/>
            <person name="Saxena K.B."/>
            <person name="Michael T."/>
            <person name="McCombie W.R."/>
            <person name="Yang B."/>
            <person name="Zhang G."/>
            <person name="Yang H."/>
            <person name="Wang J."/>
            <person name="Spillane C."/>
            <person name="Cook D.R."/>
            <person name="May G.D."/>
            <person name="Xu X."/>
            <person name="Jackson S.A."/>
        </authorList>
    </citation>
    <scope>NUCLEOTIDE SEQUENCE [LARGE SCALE GENOMIC DNA]</scope>
    <source>
        <strain evidence="4">cv. Asha</strain>
    </source>
</reference>
<accession>A0A151SQR2</accession>
<dbReference type="SUPFAM" id="SSF56672">
    <property type="entry name" value="DNA/RNA polymerases"/>
    <property type="match status" value="1"/>
</dbReference>
<dbReference type="InterPro" id="IPR043502">
    <property type="entry name" value="DNA/RNA_pol_sf"/>
</dbReference>